<accession>A0A8S5T9G6</accession>
<dbReference type="EMBL" id="BK032780">
    <property type="protein sequence ID" value="DAF59973.1"/>
    <property type="molecule type" value="Genomic_DNA"/>
</dbReference>
<proteinExistence type="predicted"/>
<evidence type="ECO:0000313" key="1">
    <source>
        <dbReference type="EMBL" id="DAF59973.1"/>
    </source>
</evidence>
<sequence>MLNWEKINTRLEKEKVISWGRKKELDEDGNEIIIDYVFTSIWGFMTKNLSPKALGILYARFEVLPNDDELLSVHINFLNKNIFTTQGSQININKHFMTYFDKEFECELKDTKLIYTMDFSNEYRIYETQNLENPEYVFLKTELFDLVKITDDTSILKILKDFYIVSDDTSDKMLFVGSEPQKLPEYLK</sequence>
<name>A0A8S5T9G6_9CAUD</name>
<protein>
    <submittedName>
        <fullName evidence="1">Uncharacterized protein</fullName>
    </submittedName>
</protein>
<reference evidence="1" key="1">
    <citation type="journal article" date="2021" name="Proc. Natl. Acad. Sci. U.S.A.">
        <title>A Catalog of Tens of Thousands of Viruses from Human Metagenomes Reveals Hidden Associations with Chronic Diseases.</title>
        <authorList>
            <person name="Tisza M.J."/>
            <person name="Buck C.B."/>
        </authorList>
    </citation>
    <scope>NUCLEOTIDE SEQUENCE</scope>
    <source>
        <strain evidence="1">CtGz830</strain>
    </source>
</reference>
<organism evidence="1">
    <name type="scientific">Siphoviridae sp. ctGz830</name>
    <dbReference type="NCBI Taxonomy" id="2827825"/>
    <lineage>
        <taxon>Viruses</taxon>
        <taxon>Duplodnaviria</taxon>
        <taxon>Heunggongvirae</taxon>
        <taxon>Uroviricota</taxon>
        <taxon>Caudoviricetes</taxon>
    </lineage>
</organism>